<evidence type="ECO:0000259" key="15">
    <source>
        <dbReference type="Pfam" id="PF00137"/>
    </source>
</evidence>
<keyword evidence="3 14" id="KW-0813">Transport</keyword>
<dbReference type="HAMAP" id="MF_01396">
    <property type="entry name" value="ATP_synth_c_bact"/>
    <property type="match status" value="1"/>
</dbReference>
<keyword evidence="5 14" id="KW-0138">CF(0)</keyword>
<keyword evidence="9 14" id="KW-0406">Ion transport</keyword>
<comment type="function">
    <text evidence="13 14">F(1)F(0) ATP synthase produces ATP from ADP in the presence of a proton or sodium gradient. F-type ATPases consist of two structural domains, F(1) containing the extramembraneous catalytic core and F(0) containing the membrane proton channel, linked together by a central stalk and a peripheral stalk. During catalysis, ATP synthesis in the catalytic domain of F(1) is coupled via a rotary mechanism of the central stalk subunits to proton translocation.</text>
</comment>
<name>A0A4R3L6R7_9BACL</name>
<comment type="function">
    <text evidence="14">Key component of the F(0) channel; it plays a direct role in translocation across the membrane. A homomeric c-ring of between 10-14 subunits forms the central stalk rotor element with the F(1) delta and epsilon subunits.</text>
</comment>
<dbReference type="Gene3D" id="1.20.20.10">
    <property type="entry name" value="F1F0 ATP synthase subunit C"/>
    <property type="match status" value="1"/>
</dbReference>
<dbReference type="SUPFAM" id="SSF81333">
    <property type="entry name" value="F1F0 ATP synthase subunit C"/>
    <property type="match status" value="1"/>
</dbReference>
<proteinExistence type="inferred from homology"/>
<dbReference type="InterPro" id="IPR035921">
    <property type="entry name" value="F/V-ATP_Csub_sf"/>
</dbReference>
<dbReference type="GO" id="GO:0046933">
    <property type="term" value="F:proton-transporting ATP synthase activity, rotational mechanism"/>
    <property type="evidence" value="ECO:0007669"/>
    <property type="project" value="UniProtKB-UniRule"/>
</dbReference>
<dbReference type="InterPro" id="IPR005953">
    <property type="entry name" value="ATP_synth_csu_bac/chlpt"/>
</dbReference>
<evidence type="ECO:0000256" key="13">
    <source>
        <dbReference type="ARBA" id="ARBA00025198"/>
    </source>
</evidence>
<evidence type="ECO:0000256" key="6">
    <source>
        <dbReference type="ARBA" id="ARBA00022692"/>
    </source>
</evidence>
<dbReference type="Proteomes" id="UP000294937">
    <property type="component" value="Unassembled WGS sequence"/>
</dbReference>
<gene>
    <name evidence="14" type="primary">atpE</name>
    <name evidence="16" type="ORF">EDD58_102165</name>
</gene>
<evidence type="ECO:0000256" key="10">
    <source>
        <dbReference type="ARBA" id="ARBA00023121"/>
    </source>
</evidence>
<sequence>MEQVLTMPEALKIIAGALMIAFAALGAAIGNSNLFAKYIEGITRQPEARGTLFGQSMIVFGLLEALPIIGIACGILILFEII</sequence>
<dbReference type="NCBIfam" id="NF005363">
    <property type="entry name" value="PRK06876.1"/>
    <property type="match status" value="1"/>
</dbReference>
<evidence type="ECO:0000313" key="17">
    <source>
        <dbReference type="Proteomes" id="UP000294937"/>
    </source>
</evidence>
<reference evidence="16 17" key="1">
    <citation type="submission" date="2019-03" db="EMBL/GenBank/DDBJ databases">
        <title>Genomic Encyclopedia of Type Strains, Phase IV (KMG-IV): sequencing the most valuable type-strain genomes for metagenomic binning, comparative biology and taxonomic classification.</title>
        <authorList>
            <person name="Goeker M."/>
        </authorList>
    </citation>
    <scope>NUCLEOTIDE SEQUENCE [LARGE SCALE GENOMIC DNA]</scope>
    <source>
        <strain evidence="16 17">DSM 45707</strain>
    </source>
</reference>
<feature type="site" description="Reversibly protonated during proton transport" evidence="14">
    <location>
        <position position="64"/>
    </location>
</feature>
<evidence type="ECO:0000313" key="16">
    <source>
        <dbReference type="EMBL" id="TCS95591.1"/>
    </source>
</evidence>
<dbReference type="PROSITE" id="PS00605">
    <property type="entry name" value="ATPASE_C"/>
    <property type="match status" value="1"/>
</dbReference>
<evidence type="ECO:0000256" key="8">
    <source>
        <dbReference type="ARBA" id="ARBA00022989"/>
    </source>
</evidence>
<evidence type="ECO:0000256" key="3">
    <source>
        <dbReference type="ARBA" id="ARBA00022448"/>
    </source>
</evidence>
<keyword evidence="8 14" id="KW-1133">Transmembrane helix</keyword>
<evidence type="ECO:0000256" key="4">
    <source>
        <dbReference type="ARBA" id="ARBA00022475"/>
    </source>
</evidence>
<keyword evidence="4 14" id="KW-1003">Cell membrane</keyword>
<keyword evidence="10 14" id="KW-0446">Lipid-binding</keyword>
<evidence type="ECO:0000256" key="14">
    <source>
        <dbReference type="HAMAP-Rule" id="MF_01396"/>
    </source>
</evidence>
<dbReference type="InterPro" id="IPR038662">
    <property type="entry name" value="ATP_synth_F0_csu_sf"/>
</dbReference>
<keyword evidence="11 14" id="KW-0472">Membrane</keyword>
<dbReference type="Pfam" id="PF00137">
    <property type="entry name" value="ATP-synt_C"/>
    <property type="match status" value="1"/>
</dbReference>
<dbReference type="GO" id="GO:0008289">
    <property type="term" value="F:lipid binding"/>
    <property type="evidence" value="ECO:0007669"/>
    <property type="project" value="UniProtKB-KW"/>
</dbReference>
<evidence type="ECO:0000256" key="1">
    <source>
        <dbReference type="ARBA" id="ARBA00004651"/>
    </source>
</evidence>
<evidence type="ECO:0000256" key="7">
    <source>
        <dbReference type="ARBA" id="ARBA00022781"/>
    </source>
</evidence>
<evidence type="ECO:0000256" key="9">
    <source>
        <dbReference type="ARBA" id="ARBA00023065"/>
    </source>
</evidence>
<dbReference type="AlphaFoldDB" id="A0A4R3L6R7"/>
<dbReference type="PRINTS" id="PR00124">
    <property type="entry name" value="ATPASEC"/>
</dbReference>
<dbReference type="GO" id="GO:0005886">
    <property type="term" value="C:plasma membrane"/>
    <property type="evidence" value="ECO:0007669"/>
    <property type="project" value="UniProtKB-SubCell"/>
</dbReference>
<keyword evidence="6 14" id="KW-0812">Transmembrane</keyword>
<feature type="transmembrane region" description="Helical" evidence="14">
    <location>
        <begin position="57"/>
        <end position="79"/>
    </location>
</feature>
<dbReference type="FunFam" id="1.20.20.10:FF:000002">
    <property type="entry name" value="ATP synthase subunit c"/>
    <property type="match status" value="1"/>
</dbReference>
<organism evidence="16 17">
    <name type="scientific">Hazenella coriacea</name>
    <dbReference type="NCBI Taxonomy" id="1179467"/>
    <lineage>
        <taxon>Bacteria</taxon>
        <taxon>Bacillati</taxon>
        <taxon>Bacillota</taxon>
        <taxon>Bacilli</taxon>
        <taxon>Bacillales</taxon>
        <taxon>Thermoactinomycetaceae</taxon>
        <taxon>Hazenella</taxon>
    </lineage>
</organism>
<dbReference type="NCBIfam" id="TIGR01260">
    <property type="entry name" value="ATP_synt_c"/>
    <property type="match status" value="1"/>
</dbReference>
<dbReference type="EMBL" id="SMAG01000002">
    <property type="protein sequence ID" value="TCS95591.1"/>
    <property type="molecule type" value="Genomic_DNA"/>
</dbReference>
<evidence type="ECO:0000256" key="5">
    <source>
        <dbReference type="ARBA" id="ARBA00022547"/>
    </source>
</evidence>
<dbReference type="InterPro" id="IPR000454">
    <property type="entry name" value="ATP_synth_F0_csu"/>
</dbReference>
<dbReference type="InterPro" id="IPR020537">
    <property type="entry name" value="ATP_synth_F0_csu_DDCD_BS"/>
</dbReference>
<evidence type="ECO:0000256" key="11">
    <source>
        <dbReference type="ARBA" id="ARBA00023136"/>
    </source>
</evidence>
<keyword evidence="12 14" id="KW-0066">ATP synthesis</keyword>
<dbReference type="GO" id="GO:0033177">
    <property type="term" value="C:proton-transporting two-sector ATPase complex, proton-transporting domain"/>
    <property type="evidence" value="ECO:0007669"/>
    <property type="project" value="InterPro"/>
</dbReference>
<evidence type="ECO:0000256" key="12">
    <source>
        <dbReference type="ARBA" id="ARBA00023310"/>
    </source>
</evidence>
<keyword evidence="7 14" id="KW-0375">Hydrogen ion transport</keyword>
<dbReference type="GO" id="GO:0045259">
    <property type="term" value="C:proton-transporting ATP synthase complex"/>
    <property type="evidence" value="ECO:0007669"/>
    <property type="project" value="UniProtKB-KW"/>
</dbReference>
<dbReference type="InterPro" id="IPR002379">
    <property type="entry name" value="ATPase_proteolipid_c-like_dom"/>
</dbReference>
<comment type="similarity">
    <text evidence="2 14">Belongs to the ATPase C chain family.</text>
</comment>
<accession>A0A4R3L6R7</accession>
<protein>
    <recommendedName>
        <fullName evidence="14">ATP synthase subunit c</fullName>
    </recommendedName>
    <alternativeName>
        <fullName evidence="14">ATP synthase F(0) sector subunit c</fullName>
    </alternativeName>
    <alternativeName>
        <fullName evidence="14">F-type ATPase subunit c</fullName>
        <shortName evidence="14">F-ATPase subunit c</shortName>
    </alternativeName>
    <alternativeName>
        <fullName evidence="14">Lipid-binding protein</fullName>
    </alternativeName>
</protein>
<feature type="domain" description="V-ATPase proteolipid subunit C-like" evidence="15">
    <location>
        <begin position="14"/>
        <end position="77"/>
    </location>
</feature>
<feature type="transmembrane region" description="Helical" evidence="14">
    <location>
        <begin position="13"/>
        <end position="36"/>
    </location>
</feature>
<comment type="subcellular location">
    <subcellularLocation>
        <location evidence="1 14">Cell membrane</location>
        <topology evidence="1 14">Multi-pass membrane protein</topology>
    </subcellularLocation>
</comment>
<dbReference type="CDD" id="cd18185">
    <property type="entry name" value="ATP-synt_Fo_c_ATPE"/>
    <property type="match status" value="1"/>
</dbReference>
<keyword evidence="17" id="KW-1185">Reference proteome</keyword>
<comment type="caution">
    <text evidence="16">The sequence shown here is derived from an EMBL/GenBank/DDBJ whole genome shotgun (WGS) entry which is preliminary data.</text>
</comment>
<evidence type="ECO:0000256" key="2">
    <source>
        <dbReference type="ARBA" id="ARBA00006704"/>
    </source>
</evidence>
<dbReference type="RefSeq" id="WP_243648650.1">
    <property type="nucleotide sequence ID" value="NZ_SMAG01000002.1"/>
</dbReference>